<name>A0A8S5V153_9CAUD</name>
<dbReference type="EMBL" id="BK016180">
    <property type="protein sequence ID" value="DAG00445.1"/>
    <property type="molecule type" value="Genomic_DNA"/>
</dbReference>
<evidence type="ECO:0000313" key="1">
    <source>
        <dbReference type="EMBL" id="DAG00445.1"/>
    </source>
</evidence>
<proteinExistence type="predicted"/>
<organism evidence="1">
    <name type="scientific">Siphoviridae sp. ct3r22</name>
    <dbReference type="NCBI Taxonomy" id="2825325"/>
    <lineage>
        <taxon>Viruses</taxon>
        <taxon>Duplodnaviria</taxon>
        <taxon>Heunggongvirae</taxon>
        <taxon>Uroviricota</taxon>
        <taxon>Caudoviricetes</taxon>
    </lineage>
</organism>
<sequence length="38" mass="4400">MNAVKIDEILQSTTYKKKNLSNALLRLISLLKNQKKKI</sequence>
<accession>A0A8S5V153</accession>
<reference evidence="1" key="1">
    <citation type="journal article" date="2021" name="Proc. Natl. Acad. Sci. U.S.A.">
        <title>A Catalog of Tens of Thousands of Viruses from Human Metagenomes Reveals Hidden Associations with Chronic Diseases.</title>
        <authorList>
            <person name="Tisza M.J."/>
            <person name="Buck C.B."/>
        </authorList>
    </citation>
    <scope>NUCLEOTIDE SEQUENCE</scope>
    <source>
        <strain evidence="1">Ct3r22</strain>
    </source>
</reference>
<protein>
    <submittedName>
        <fullName evidence="1">Uncharacterized protein</fullName>
    </submittedName>
</protein>